<keyword evidence="5" id="KW-0808">Transferase</keyword>
<reference evidence="5" key="1">
    <citation type="journal article" date="2019" name="Sci. Rep.">
        <title>Draft genome of Tanacetum cinerariifolium, the natural source of mosquito coil.</title>
        <authorList>
            <person name="Yamashiro T."/>
            <person name="Shiraishi A."/>
            <person name="Satake H."/>
            <person name="Nakayama K."/>
        </authorList>
    </citation>
    <scope>NUCLEOTIDE SEQUENCE</scope>
</reference>
<keyword evidence="2" id="KW-0175">Coiled coil</keyword>
<name>A0A6L2L2H1_TANCI</name>
<dbReference type="PANTHER" id="PTHR37984">
    <property type="entry name" value="PROTEIN CBG26694"/>
    <property type="match status" value="1"/>
</dbReference>
<evidence type="ECO:0000256" key="3">
    <source>
        <dbReference type="SAM" id="MobiDB-lite"/>
    </source>
</evidence>
<evidence type="ECO:0000256" key="2">
    <source>
        <dbReference type="SAM" id="Coils"/>
    </source>
</evidence>
<keyword evidence="5" id="KW-0548">Nucleotidyltransferase</keyword>
<evidence type="ECO:0000259" key="4">
    <source>
        <dbReference type="PROSITE" id="PS50158"/>
    </source>
</evidence>
<keyword evidence="5" id="KW-0695">RNA-directed DNA polymerase</keyword>
<dbReference type="GO" id="GO:0003676">
    <property type="term" value="F:nucleic acid binding"/>
    <property type="evidence" value="ECO:0007669"/>
    <property type="project" value="InterPro"/>
</dbReference>
<dbReference type="InterPro" id="IPR050951">
    <property type="entry name" value="Retrovirus_Pol_polyprotein"/>
</dbReference>
<feature type="domain" description="CCHC-type" evidence="4">
    <location>
        <begin position="551"/>
        <end position="566"/>
    </location>
</feature>
<dbReference type="InterPro" id="IPR043502">
    <property type="entry name" value="DNA/RNA_pol_sf"/>
</dbReference>
<proteinExistence type="predicted"/>
<evidence type="ECO:0000256" key="1">
    <source>
        <dbReference type="PROSITE-ProRule" id="PRU00047"/>
    </source>
</evidence>
<evidence type="ECO:0000313" key="5">
    <source>
        <dbReference type="EMBL" id="GEU55037.1"/>
    </source>
</evidence>
<organism evidence="5">
    <name type="scientific">Tanacetum cinerariifolium</name>
    <name type="common">Dalmatian daisy</name>
    <name type="synonym">Chrysanthemum cinerariifolium</name>
    <dbReference type="NCBI Taxonomy" id="118510"/>
    <lineage>
        <taxon>Eukaryota</taxon>
        <taxon>Viridiplantae</taxon>
        <taxon>Streptophyta</taxon>
        <taxon>Embryophyta</taxon>
        <taxon>Tracheophyta</taxon>
        <taxon>Spermatophyta</taxon>
        <taxon>Magnoliopsida</taxon>
        <taxon>eudicotyledons</taxon>
        <taxon>Gunneridae</taxon>
        <taxon>Pentapetalae</taxon>
        <taxon>asterids</taxon>
        <taxon>campanulids</taxon>
        <taxon>Asterales</taxon>
        <taxon>Asteraceae</taxon>
        <taxon>Asteroideae</taxon>
        <taxon>Anthemideae</taxon>
        <taxon>Anthemidinae</taxon>
        <taxon>Tanacetum</taxon>
    </lineage>
</organism>
<keyword evidence="1" id="KW-0862">Zinc</keyword>
<feature type="region of interest" description="Disordered" evidence="3">
    <location>
        <begin position="307"/>
        <end position="332"/>
    </location>
</feature>
<dbReference type="SUPFAM" id="SSF53098">
    <property type="entry name" value="Ribonuclease H-like"/>
    <property type="match status" value="1"/>
</dbReference>
<sequence>MDDFLVFENLFGTCLSHLDKMLQWCEDNNLCLNWEKSHFMVKEGIVLGHKISKNGIEVDKAKVDVTAKLPHPTTFKDFANYNARNFVVKGMSSQQKNKFFKDVKHYFWDDSFLFKIYADQVIQRCVHGQEAIEILKACHNGLTGGHHGLKYTAKKGIDFMGPFSSSRGNKYILVAVDYLSKWVKAKALPTNYARVVCKILKSLFARFGTPRAIISDRVTTTPSQQELDLLFSPRYDEFFTACTSNVNKSSSPTENFALQDTQPLTNIHPTTEPITPTTTITAEENNTDNQTAIQVDNAHVDDNKFYNVFSKPTKDHPLSQVRRNPSKPRQTRRQLATYPGMRMFALTMNYKSGKSSTNTLARLRKFMLHNQMGSLILFNKKSLPSKESSIWIEARSESLRNKANSEEQSLDDLFNNLKIYEAKVKGSSPFSQNTHNIAFVSSNNTNSTNESVNAASSIFVASSKATVSTLPNVDSLSDVVIYSFFASQSNSPQLDNKDLKQIDHDDLEEIDLKWQMDMLTMRARRFLKRTRRNLGSNGTDTIGFDMSKVECYNCHRRVHFARECRSPRDNRNKDTLRRTVIVEVSTSNALVYQCSSNSSGSDNEVAPCSKENDRYKTGEEYHVVPPPYIGTFMPPKPDLAFNDDPNASKSVANVFNIKSSINKPSKDMSKTLRPDAHIVEDWISDSEDETKIEYVCSNPSLTTRVTTTESAS</sequence>
<dbReference type="InterPro" id="IPR001878">
    <property type="entry name" value="Znf_CCHC"/>
</dbReference>
<gene>
    <name evidence="5" type="ORF">Tci_027015</name>
</gene>
<dbReference type="SUPFAM" id="SSF57756">
    <property type="entry name" value="Retrovirus zinc finger-like domains"/>
    <property type="match status" value="1"/>
</dbReference>
<dbReference type="PANTHER" id="PTHR37984:SF5">
    <property type="entry name" value="PROTEIN NYNRIN-LIKE"/>
    <property type="match status" value="1"/>
</dbReference>
<dbReference type="InterPro" id="IPR043128">
    <property type="entry name" value="Rev_trsase/Diguanyl_cyclase"/>
</dbReference>
<feature type="coiled-coil region" evidence="2">
    <location>
        <begin position="396"/>
        <end position="423"/>
    </location>
</feature>
<dbReference type="InterPro" id="IPR012337">
    <property type="entry name" value="RNaseH-like_sf"/>
</dbReference>
<keyword evidence="1" id="KW-0479">Metal-binding</keyword>
<dbReference type="EMBL" id="BKCJ010003429">
    <property type="protein sequence ID" value="GEU55037.1"/>
    <property type="molecule type" value="Genomic_DNA"/>
</dbReference>
<dbReference type="AlphaFoldDB" id="A0A6L2L2H1"/>
<accession>A0A6L2L2H1</accession>
<keyword evidence="1" id="KW-0863">Zinc-finger</keyword>
<dbReference type="GO" id="GO:0003964">
    <property type="term" value="F:RNA-directed DNA polymerase activity"/>
    <property type="evidence" value="ECO:0007669"/>
    <property type="project" value="UniProtKB-KW"/>
</dbReference>
<protein>
    <submittedName>
        <fullName evidence="5">Reverse transcriptase domain-containing protein</fullName>
    </submittedName>
</protein>
<dbReference type="InterPro" id="IPR036875">
    <property type="entry name" value="Znf_CCHC_sf"/>
</dbReference>
<dbReference type="GO" id="GO:0008270">
    <property type="term" value="F:zinc ion binding"/>
    <property type="evidence" value="ECO:0007669"/>
    <property type="project" value="UniProtKB-KW"/>
</dbReference>
<dbReference type="Gene3D" id="3.30.420.10">
    <property type="entry name" value="Ribonuclease H-like superfamily/Ribonuclease H"/>
    <property type="match status" value="1"/>
</dbReference>
<dbReference type="Gene3D" id="4.10.60.10">
    <property type="entry name" value="Zinc finger, CCHC-type"/>
    <property type="match status" value="1"/>
</dbReference>
<dbReference type="SUPFAM" id="SSF56672">
    <property type="entry name" value="DNA/RNA polymerases"/>
    <property type="match status" value="1"/>
</dbReference>
<dbReference type="PROSITE" id="PS50158">
    <property type="entry name" value="ZF_CCHC"/>
    <property type="match status" value="1"/>
</dbReference>
<comment type="caution">
    <text evidence="5">The sequence shown here is derived from an EMBL/GenBank/DDBJ whole genome shotgun (WGS) entry which is preliminary data.</text>
</comment>
<dbReference type="InterPro" id="IPR036397">
    <property type="entry name" value="RNaseH_sf"/>
</dbReference>
<dbReference type="Gene3D" id="3.30.70.270">
    <property type="match status" value="1"/>
</dbReference>